<reference evidence="3 4" key="1">
    <citation type="submission" date="2023-07" db="EMBL/GenBank/DDBJ databases">
        <title>Genomic Encyclopedia of Type Strains, Phase IV (KMG-IV): sequencing the most valuable type-strain genomes for metagenomic binning, comparative biology and taxonomic classification.</title>
        <authorList>
            <person name="Goeker M."/>
        </authorList>
    </citation>
    <scope>NUCLEOTIDE SEQUENCE [LARGE SCALE GENOMIC DNA]</scope>
    <source>
        <strain evidence="3 4">DSM 3770</strain>
    </source>
</reference>
<feature type="compositionally biased region" description="Pro residues" evidence="1">
    <location>
        <begin position="296"/>
        <end position="306"/>
    </location>
</feature>
<dbReference type="Pfam" id="PF06904">
    <property type="entry name" value="Extensin-like_C"/>
    <property type="match status" value="1"/>
</dbReference>
<feature type="domain" description="Extensin-like C-terminal" evidence="2">
    <location>
        <begin position="39"/>
        <end position="218"/>
    </location>
</feature>
<dbReference type="InterPro" id="IPR009683">
    <property type="entry name" value="Extensin-like_C"/>
</dbReference>
<accession>A0ABU0L9E5</accession>
<name>A0ABU0L9E5_XANAG</name>
<feature type="compositionally biased region" description="Low complexity" evidence="1">
    <location>
        <begin position="268"/>
        <end position="279"/>
    </location>
</feature>
<organism evidence="3 4">
    <name type="scientific">Xanthobacter agilis</name>
    <dbReference type="NCBI Taxonomy" id="47492"/>
    <lineage>
        <taxon>Bacteria</taxon>
        <taxon>Pseudomonadati</taxon>
        <taxon>Pseudomonadota</taxon>
        <taxon>Alphaproteobacteria</taxon>
        <taxon>Hyphomicrobiales</taxon>
        <taxon>Xanthobacteraceae</taxon>
        <taxon>Xanthobacter</taxon>
    </lineage>
</organism>
<evidence type="ECO:0000259" key="2">
    <source>
        <dbReference type="Pfam" id="PF06904"/>
    </source>
</evidence>
<keyword evidence="4" id="KW-1185">Reference proteome</keyword>
<protein>
    <recommendedName>
        <fullName evidence="2">Extensin-like C-terminal domain-containing protein</fullName>
    </recommendedName>
</protein>
<evidence type="ECO:0000313" key="4">
    <source>
        <dbReference type="Proteomes" id="UP001241747"/>
    </source>
</evidence>
<gene>
    <name evidence="3" type="ORF">QOZ94_000510</name>
</gene>
<comment type="caution">
    <text evidence="3">The sequence shown here is derived from an EMBL/GenBank/DDBJ whole genome shotgun (WGS) entry which is preliminary data.</text>
</comment>
<evidence type="ECO:0000313" key="3">
    <source>
        <dbReference type="EMBL" id="MDQ0503740.1"/>
    </source>
</evidence>
<evidence type="ECO:0000256" key="1">
    <source>
        <dbReference type="SAM" id="MobiDB-lite"/>
    </source>
</evidence>
<dbReference type="Proteomes" id="UP001241747">
    <property type="component" value="Unassembled WGS sequence"/>
</dbReference>
<dbReference type="PROSITE" id="PS51257">
    <property type="entry name" value="PROKAR_LIPOPROTEIN"/>
    <property type="match status" value="1"/>
</dbReference>
<dbReference type="RefSeq" id="WP_237344933.1">
    <property type="nucleotide sequence ID" value="NZ_JABWGX010000006.1"/>
</dbReference>
<dbReference type="EMBL" id="JAUSVY010000001">
    <property type="protein sequence ID" value="MDQ0503740.1"/>
    <property type="molecule type" value="Genomic_DNA"/>
</dbReference>
<feature type="region of interest" description="Disordered" evidence="1">
    <location>
        <begin position="217"/>
        <end position="364"/>
    </location>
</feature>
<proteinExistence type="predicted"/>
<sequence length="364" mass="38955">MMRGGYWYLVAPLVGALLLTGCRFGDSGRDPWRVEAEEQCLAEKGVVPSAFMEPLSAISGDGGCGMEYPFRVHAFAEGNVVVEPSARLACPVIRELDAWVQAVVEPAAEAWLGQPVVAIRQMSSYSCRTMNGQAGAKISEHAFGNALDIGAFRTADGQWITVKNGWKGTPEERGFLLQVQAGACERFTTVLAPGSNIFHYDHIHVDLMRHAKGRTICKPAPKPMPAPAMATIQPPPALPQVREPPQVQEPPPQAMAPEPIPERPQMLAPQPVQAPVEQEPLPPPAPLPAQAAPSRAPAPRPGPNQLPPGWQVGPEGIRQPGPMSYVPGKGGTDVTGSIPKRKYYSASNPQPSTIPLPRAQAGED</sequence>